<evidence type="ECO:0000256" key="2">
    <source>
        <dbReference type="ARBA" id="ARBA00009695"/>
    </source>
</evidence>
<keyword evidence="8" id="KW-1185">Reference proteome</keyword>
<proteinExistence type="inferred from homology"/>
<reference evidence="8" key="1">
    <citation type="journal article" date="2019" name="Int. J. Syst. Evol. Microbiol.">
        <title>The Global Catalogue of Microorganisms (GCM) 10K type strain sequencing project: providing services to taxonomists for standard genome sequencing and annotation.</title>
        <authorList>
            <consortium name="The Broad Institute Genomics Platform"/>
            <consortium name="The Broad Institute Genome Sequencing Center for Infectious Disease"/>
            <person name="Wu L."/>
            <person name="Ma J."/>
        </authorList>
    </citation>
    <scope>NUCLEOTIDE SEQUENCE [LARGE SCALE GENOMIC DNA]</scope>
    <source>
        <strain evidence="8">KCTC 42644</strain>
    </source>
</reference>
<evidence type="ECO:0000256" key="5">
    <source>
        <dbReference type="SAM" id="MobiDB-lite"/>
    </source>
</evidence>
<evidence type="ECO:0000313" key="7">
    <source>
        <dbReference type="EMBL" id="MFC3713418.1"/>
    </source>
</evidence>
<dbReference type="PANTHER" id="PTHR33602:SF1">
    <property type="entry name" value="REGULATORY PROTEIN RECX FAMILY PROTEIN"/>
    <property type="match status" value="1"/>
</dbReference>
<evidence type="ECO:0000256" key="1">
    <source>
        <dbReference type="ARBA" id="ARBA00004496"/>
    </source>
</evidence>
<comment type="subcellular location">
    <subcellularLocation>
        <location evidence="1">Cytoplasm</location>
    </subcellularLocation>
</comment>
<dbReference type="RefSeq" id="WP_380861894.1">
    <property type="nucleotide sequence ID" value="NZ_JBHRXV010000011.1"/>
</dbReference>
<dbReference type="Gene3D" id="1.10.10.10">
    <property type="entry name" value="Winged helix-like DNA-binding domain superfamily/Winged helix DNA-binding domain"/>
    <property type="match status" value="1"/>
</dbReference>
<feature type="domain" description="RecX second three-helical" evidence="6">
    <location>
        <begin position="80"/>
        <end position="118"/>
    </location>
</feature>
<gene>
    <name evidence="7" type="ORF">ACFOMD_12600</name>
</gene>
<evidence type="ECO:0000259" key="6">
    <source>
        <dbReference type="Pfam" id="PF02631"/>
    </source>
</evidence>
<accession>A0ABV7XCH0</accession>
<keyword evidence="4" id="KW-0963">Cytoplasm</keyword>
<dbReference type="InterPro" id="IPR053924">
    <property type="entry name" value="RecX_HTH_2nd"/>
</dbReference>
<feature type="region of interest" description="Disordered" evidence="5">
    <location>
        <begin position="1"/>
        <end position="24"/>
    </location>
</feature>
<comment type="similarity">
    <text evidence="2">Belongs to the RecX family.</text>
</comment>
<dbReference type="InterPro" id="IPR036388">
    <property type="entry name" value="WH-like_DNA-bd_sf"/>
</dbReference>
<protein>
    <recommendedName>
        <fullName evidence="3">Regulatory protein RecX</fullName>
    </recommendedName>
</protein>
<dbReference type="PANTHER" id="PTHR33602">
    <property type="entry name" value="REGULATORY PROTEIN RECX FAMILY PROTEIN"/>
    <property type="match status" value="1"/>
</dbReference>
<comment type="caution">
    <text evidence="7">The sequence shown here is derived from an EMBL/GenBank/DDBJ whole genome shotgun (WGS) entry which is preliminary data.</text>
</comment>
<feature type="compositionally biased region" description="Basic and acidic residues" evidence="5">
    <location>
        <begin position="1"/>
        <end position="13"/>
    </location>
</feature>
<sequence length="185" mass="21224">MASSMEDRQSSSRRERKPKKPLTPDSLNWFALRYVERYATTREKLRRYLSDKLRERGWAGEGQAPIDAMVERFAELGYVDDRSFGESKARSLGRRGYGARRIDQTLTAAGIEPELREEIRGEVDDREAALAYARRKRIGPFAAEKPSPELRQKQFAAMVRAGHGFDQVKAILGAETEHELYDEFP</sequence>
<evidence type="ECO:0000313" key="8">
    <source>
        <dbReference type="Proteomes" id="UP001595615"/>
    </source>
</evidence>
<evidence type="ECO:0000256" key="4">
    <source>
        <dbReference type="ARBA" id="ARBA00022490"/>
    </source>
</evidence>
<dbReference type="Pfam" id="PF02631">
    <property type="entry name" value="RecX_HTH2"/>
    <property type="match status" value="1"/>
</dbReference>
<organism evidence="7 8">
    <name type="scientific">Sphingoaurantiacus capsulatus</name>
    <dbReference type="NCBI Taxonomy" id="1771310"/>
    <lineage>
        <taxon>Bacteria</taxon>
        <taxon>Pseudomonadati</taxon>
        <taxon>Pseudomonadota</taxon>
        <taxon>Alphaproteobacteria</taxon>
        <taxon>Sphingomonadales</taxon>
        <taxon>Sphingosinicellaceae</taxon>
        <taxon>Sphingoaurantiacus</taxon>
    </lineage>
</organism>
<name>A0ABV7XCH0_9SPHN</name>
<dbReference type="InterPro" id="IPR003783">
    <property type="entry name" value="Regulatory_RecX"/>
</dbReference>
<dbReference type="EMBL" id="JBHRXV010000011">
    <property type="protein sequence ID" value="MFC3713418.1"/>
    <property type="molecule type" value="Genomic_DNA"/>
</dbReference>
<evidence type="ECO:0000256" key="3">
    <source>
        <dbReference type="ARBA" id="ARBA00018111"/>
    </source>
</evidence>
<dbReference type="Proteomes" id="UP001595615">
    <property type="component" value="Unassembled WGS sequence"/>
</dbReference>